<dbReference type="Gene3D" id="1.10.10.10">
    <property type="entry name" value="Winged helix-like DNA-binding domain superfamily/Winged helix DNA-binding domain"/>
    <property type="match status" value="1"/>
</dbReference>
<dbReference type="SUPFAM" id="SSF46785">
    <property type="entry name" value="Winged helix' DNA-binding domain"/>
    <property type="match status" value="1"/>
</dbReference>
<accession>A0A977KBR2</accession>
<gene>
    <name evidence="1" type="ORF">IPA_07515</name>
</gene>
<sequence>MICVNGPISFSELMRLSDLKRSTLWDCLEKMEKEELIEMKKVLTLTGPRTIAKCKEEGLEALEELEDMLGELRNTLSR</sequence>
<dbReference type="KEGG" id="ipc:IPA_07515"/>
<organism evidence="1 2">
    <name type="scientific">Ignicoccus pacificus DSM 13166</name>
    <dbReference type="NCBI Taxonomy" id="940294"/>
    <lineage>
        <taxon>Archaea</taxon>
        <taxon>Thermoproteota</taxon>
        <taxon>Thermoprotei</taxon>
        <taxon>Desulfurococcales</taxon>
        <taxon>Desulfurococcaceae</taxon>
        <taxon>Ignicoccus</taxon>
    </lineage>
</organism>
<dbReference type="AlphaFoldDB" id="A0A977KBR2"/>
<name>A0A977KBR2_9CREN</name>
<evidence type="ECO:0000313" key="1">
    <source>
        <dbReference type="EMBL" id="UXD22707.1"/>
    </source>
</evidence>
<dbReference type="EMBL" id="CP006868">
    <property type="protein sequence ID" value="UXD22707.1"/>
    <property type="molecule type" value="Genomic_DNA"/>
</dbReference>
<reference evidence="1" key="1">
    <citation type="submission" date="2013-11" db="EMBL/GenBank/DDBJ databases">
        <title>Comparative genomics of Ignicoccus.</title>
        <authorList>
            <person name="Podar M."/>
        </authorList>
    </citation>
    <scope>NUCLEOTIDE SEQUENCE</scope>
    <source>
        <strain evidence="1">DSM 13166</strain>
    </source>
</reference>
<dbReference type="Proteomes" id="UP001063698">
    <property type="component" value="Chromosome"/>
</dbReference>
<dbReference type="Pfam" id="PF13412">
    <property type="entry name" value="HTH_24"/>
    <property type="match status" value="1"/>
</dbReference>
<dbReference type="InterPro" id="IPR036390">
    <property type="entry name" value="WH_DNA-bd_sf"/>
</dbReference>
<evidence type="ECO:0000313" key="2">
    <source>
        <dbReference type="Proteomes" id="UP001063698"/>
    </source>
</evidence>
<proteinExistence type="predicted"/>
<protein>
    <submittedName>
        <fullName evidence="1">Uncharacterized protein</fullName>
    </submittedName>
</protein>
<dbReference type="InterPro" id="IPR036388">
    <property type="entry name" value="WH-like_DNA-bd_sf"/>
</dbReference>
<keyword evidence="2" id="KW-1185">Reference proteome</keyword>